<dbReference type="PANTHER" id="PTHR30383">
    <property type="entry name" value="THIOESTERASE 1/PROTEASE 1/LYSOPHOSPHOLIPASE L1"/>
    <property type="match status" value="1"/>
</dbReference>
<feature type="chain" id="PRO_5011556337" evidence="1">
    <location>
        <begin position="23"/>
        <end position="215"/>
    </location>
</feature>
<protein>
    <submittedName>
        <fullName evidence="3">Acyl-CoA thioesterase-1</fullName>
    </submittedName>
</protein>
<dbReference type="InterPro" id="IPR051532">
    <property type="entry name" value="Ester_Hydrolysis_Enzymes"/>
</dbReference>
<proteinExistence type="predicted"/>
<dbReference type="AlphaFoldDB" id="A0A1I7G560"/>
<evidence type="ECO:0000313" key="4">
    <source>
        <dbReference type="Proteomes" id="UP000198693"/>
    </source>
</evidence>
<gene>
    <name evidence="3" type="ORF">SAMN04487955_102259</name>
</gene>
<reference evidence="4" key="1">
    <citation type="submission" date="2016-10" db="EMBL/GenBank/DDBJ databases">
        <authorList>
            <person name="Varghese N."/>
            <person name="Submissions S."/>
        </authorList>
    </citation>
    <scope>NUCLEOTIDE SEQUENCE [LARGE SCALE GENOMIC DNA]</scope>
    <source>
        <strain evidence="4">CGMCC 1.6981</strain>
    </source>
</reference>
<dbReference type="SUPFAM" id="SSF52266">
    <property type="entry name" value="SGNH hydrolase"/>
    <property type="match status" value="1"/>
</dbReference>
<feature type="domain" description="SGNH hydrolase-type esterase" evidence="2">
    <location>
        <begin position="31"/>
        <end position="185"/>
    </location>
</feature>
<dbReference type="STRING" id="463301.SAMN04487955_102259"/>
<keyword evidence="4" id="KW-1185">Reference proteome</keyword>
<dbReference type="EMBL" id="FPBP01000002">
    <property type="protein sequence ID" value="SFU43574.1"/>
    <property type="molecule type" value="Genomic_DNA"/>
</dbReference>
<dbReference type="CDD" id="cd01822">
    <property type="entry name" value="Lysophospholipase_L1_like"/>
    <property type="match status" value="1"/>
</dbReference>
<evidence type="ECO:0000259" key="2">
    <source>
        <dbReference type="Pfam" id="PF13472"/>
    </source>
</evidence>
<dbReference type="GO" id="GO:0004622">
    <property type="term" value="F:phosphatidylcholine lysophospholipase activity"/>
    <property type="evidence" value="ECO:0007669"/>
    <property type="project" value="TreeGrafter"/>
</dbReference>
<evidence type="ECO:0000313" key="3">
    <source>
        <dbReference type="EMBL" id="SFU43574.1"/>
    </source>
</evidence>
<accession>A0A1I7G560</accession>
<sequence>MTRATARWLVVLLALVAAPAIAEPRPVILIMGDSLSAAYGIEQEAGWVGLLEARLDTTAKVINASISGETSSGGASRLPELLGQHEPDIVLLELGGNDGLRGLPPTQFEANMRRMIEASLAVDAEVVLLGIDIPPNYGQAYRNAFADVFVRLADDYDLPLLPFLLEDVALVDGLMQDDGIHPTTEAQPIILDNVWPVLEPLLERNGTDIAEQAVE</sequence>
<dbReference type="InterPro" id="IPR013830">
    <property type="entry name" value="SGNH_hydro"/>
</dbReference>
<organism evidence="3 4">
    <name type="scientific">Halomonas korlensis</name>
    <dbReference type="NCBI Taxonomy" id="463301"/>
    <lineage>
        <taxon>Bacteria</taxon>
        <taxon>Pseudomonadati</taxon>
        <taxon>Pseudomonadota</taxon>
        <taxon>Gammaproteobacteria</taxon>
        <taxon>Oceanospirillales</taxon>
        <taxon>Halomonadaceae</taxon>
        <taxon>Halomonas</taxon>
    </lineage>
</organism>
<dbReference type="Gene3D" id="3.40.50.1110">
    <property type="entry name" value="SGNH hydrolase"/>
    <property type="match status" value="1"/>
</dbReference>
<dbReference type="InterPro" id="IPR036514">
    <property type="entry name" value="SGNH_hydro_sf"/>
</dbReference>
<name>A0A1I7G560_9GAMM</name>
<feature type="signal peptide" evidence="1">
    <location>
        <begin position="1"/>
        <end position="22"/>
    </location>
</feature>
<evidence type="ECO:0000256" key="1">
    <source>
        <dbReference type="SAM" id="SignalP"/>
    </source>
</evidence>
<keyword evidence="1" id="KW-0732">Signal</keyword>
<dbReference type="PANTHER" id="PTHR30383:SF24">
    <property type="entry name" value="THIOESTERASE 1_PROTEASE 1_LYSOPHOSPHOLIPASE L1"/>
    <property type="match status" value="1"/>
</dbReference>
<dbReference type="Pfam" id="PF13472">
    <property type="entry name" value="Lipase_GDSL_2"/>
    <property type="match status" value="1"/>
</dbReference>
<dbReference type="Proteomes" id="UP000198693">
    <property type="component" value="Unassembled WGS sequence"/>
</dbReference>